<evidence type="ECO:0000256" key="4">
    <source>
        <dbReference type="ARBA" id="ARBA00022946"/>
    </source>
</evidence>
<evidence type="ECO:0000256" key="1">
    <source>
        <dbReference type="ARBA" id="ARBA00004304"/>
    </source>
</evidence>
<dbReference type="PANTHER" id="PTHR13032">
    <property type="entry name" value="MITOCHONDRIAL IMPORT INNER MEMBRANE TRANSLOCASE SUBUNIT TIM21"/>
    <property type="match status" value="1"/>
</dbReference>
<keyword evidence="3 8" id="KW-0812">Transmembrane</keyword>
<evidence type="ECO:0000256" key="2">
    <source>
        <dbReference type="ARBA" id="ARBA00010867"/>
    </source>
</evidence>
<gene>
    <name evidence="9" type="ORF">BINO364_LOCUS11510</name>
</gene>
<name>A0A8J9YH87_9NEOP</name>
<evidence type="ECO:0000256" key="5">
    <source>
        <dbReference type="ARBA" id="ARBA00022989"/>
    </source>
</evidence>
<keyword evidence="8" id="KW-0653">Protein transport</keyword>
<organism evidence="9 10">
    <name type="scientific">Brenthis ino</name>
    <name type="common">lesser marbled fritillary</name>
    <dbReference type="NCBI Taxonomy" id="405034"/>
    <lineage>
        <taxon>Eukaryota</taxon>
        <taxon>Metazoa</taxon>
        <taxon>Ecdysozoa</taxon>
        <taxon>Arthropoda</taxon>
        <taxon>Hexapoda</taxon>
        <taxon>Insecta</taxon>
        <taxon>Pterygota</taxon>
        <taxon>Neoptera</taxon>
        <taxon>Endopterygota</taxon>
        <taxon>Lepidoptera</taxon>
        <taxon>Glossata</taxon>
        <taxon>Ditrysia</taxon>
        <taxon>Papilionoidea</taxon>
        <taxon>Nymphalidae</taxon>
        <taxon>Heliconiinae</taxon>
        <taxon>Argynnini</taxon>
        <taxon>Brenthis</taxon>
    </lineage>
</organism>
<feature type="transmembrane region" description="Helical" evidence="8">
    <location>
        <begin position="68"/>
        <end position="89"/>
    </location>
</feature>
<comment type="subcellular location">
    <subcellularLocation>
        <location evidence="8">Mitochondrion inner membrane</location>
        <topology evidence="8">Single-pass membrane protein</topology>
    </subcellularLocation>
    <subcellularLocation>
        <location evidence="1">Mitochondrion membrane</location>
        <topology evidence="1">Single-pass membrane protein</topology>
    </subcellularLocation>
</comment>
<evidence type="ECO:0000313" key="9">
    <source>
        <dbReference type="EMBL" id="CAH0725986.1"/>
    </source>
</evidence>
<keyword evidence="8" id="KW-0813">Transport</keyword>
<keyword evidence="8" id="KW-0999">Mitochondrion inner membrane</keyword>
<keyword evidence="5 8" id="KW-1133">Transmembrane helix</keyword>
<accession>A0A8J9YH87</accession>
<dbReference type="GO" id="GO:0030150">
    <property type="term" value="P:protein import into mitochondrial matrix"/>
    <property type="evidence" value="ECO:0007669"/>
    <property type="project" value="UniProtKB-UniRule"/>
</dbReference>
<dbReference type="GO" id="GO:0005744">
    <property type="term" value="C:TIM23 mitochondrial import inner membrane translocase complex"/>
    <property type="evidence" value="ECO:0007669"/>
    <property type="project" value="UniProtKB-UniRule"/>
</dbReference>
<dbReference type="Gene3D" id="3.10.450.320">
    <property type="entry name" value="Mitochondrial import inner membrane translocase subunit Tim21"/>
    <property type="match status" value="1"/>
</dbReference>
<keyword evidence="8" id="KW-0811">Translocation</keyword>
<keyword evidence="4" id="KW-0809">Transit peptide</keyword>
<dbReference type="OrthoDB" id="436405at2759"/>
<evidence type="ECO:0000256" key="8">
    <source>
        <dbReference type="RuleBase" id="RU367142"/>
    </source>
</evidence>
<comment type="similarity">
    <text evidence="2 8">Belongs to the TIM21 family.</text>
</comment>
<reference evidence="9" key="1">
    <citation type="submission" date="2021-12" db="EMBL/GenBank/DDBJ databases">
        <authorList>
            <person name="Martin H S."/>
        </authorList>
    </citation>
    <scope>NUCLEOTIDE SEQUENCE</scope>
</reference>
<evidence type="ECO:0000313" key="10">
    <source>
        <dbReference type="Proteomes" id="UP000838878"/>
    </source>
</evidence>
<keyword evidence="10" id="KW-1185">Reference proteome</keyword>
<dbReference type="Pfam" id="PF08294">
    <property type="entry name" value="TIM21"/>
    <property type="match status" value="1"/>
</dbReference>
<keyword evidence="7 8" id="KW-0472">Membrane</keyword>
<dbReference type="InterPro" id="IPR013261">
    <property type="entry name" value="Tim21"/>
</dbReference>
<comment type="subunit">
    <text evidence="8">Component of the TIM23 complex.</text>
</comment>
<evidence type="ECO:0000256" key="6">
    <source>
        <dbReference type="ARBA" id="ARBA00023128"/>
    </source>
</evidence>
<dbReference type="PANTHER" id="PTHR13032:SF6">
    <property type="entry name" value="MITOCHONDRIAL IMPORT INNER MEMBRANE TRANSLOCASE SUBUNIT TIM21"/>
    <property type="match status" value="1"/>
</dbReference>
<dbReference type="Proteomes" id="UP000838878">
    <property type="component" value="Chromosome 5"/>
</dbReference>
<comment type="function">
    <text evidence="8">Essential component of the TIM23 complex, a complex that mediates the translocation of transit peptide-containing proteins across the mitochondrial inner membrane.</text>
</comment>
<keyword evidence="6 8" id="KW-0496">Mitochondrion</keyword>
<dbReference type="EMBL" id="OV170225">
    <property type="protein sequence ID" value="CAH0725986.1"/>
    <property type="molecule type" value="Genomic_DNA"/>
</dbReference>
<feature type="non-terminal residue" evidence="9">
    <location>
        <position position="221"/>
    </location>
</feature>
<dbReference type="InterPro" id="IPR038552">
    <property type="entry name" value="Tim21_IMS_sf"/>
</dbReference>
<evidence type="ECO:0000256" key="7">
    <source>
        <dbReference type="ARBA" id="ARBA00023136"/>
    </source>
</evidence>
<evidence type="ECO:0000256" key="3">
    <source>
        <dbReference type="ARBA" id="ARBA00022692"/>
    </source>
</evidence>
<proteinExistence type="inferred from homology"/>
<dbReference type="AlphaFoldDB" id="A0A8J9YH87"/>
<protein>
    <recommendedName>
        <fullName evidence="8">Mitochondrial import inner membrane translocase subunit Tim21</fullName>
    </recommendedName>
</protein>
<sequence length="221" mass="24872">MTFLSKLSPIIRANKAIDLLPTTAGLSIFRSVRYYSAEKGLSKSQDRADVSTDVKPIGEKIKETTKTVSYTGVILAGVGVTSILFYYIFRELFSSNSPNSIYSVALEKCKNDPRVEDALGTPIKGYGEETSRRRRTHVSHAVYEKDGIKHMRMRFYVKGARNKGIVELDMKQNEYGNYECRYLLVQLDDYSGKTFVIEDNRAALDHAKSEFGSNLPTLSLT</sequence>